<dbReference type="PANTHER" id="PTHR42866">
    <property type="entry name" value="3-DEOXY-MANNO-OCTULOSONATE CYTIDYLYLTRANSFERASE"/>
    <property type="match status" value="1"/>
</dbReference>
<evidence type="ECO:0000256" key="1">
    <source>
        <dbReference type="ARBA" id="ARBA00022679"/>
    </source>
</evidence>
<protein>
    <recommendedName>
        <fullName evidence="4">3-deoxy-manno-octulosonate cytidylyltransferase</fullName>
        <ecNumber evidence="4">2.7.7.38</ecNumber>
    </recommendedName>
    <alternativeName>
        <fullName evidence="4">CMP-2-keto-3-deoxyoctulosonic acid synthase</fullName>
        <shortName evidence="4">CKS</shortName>
        <shortName evidence="4">CMP-KDO synthase</shortName>
    </alternativeName>
</protein>
<keyword evidence="3 4" id="KW-0448">Lipopolysaccharide biosynthesis</keyword>
<dbReference type="EMBL" id="VRYY01000220">
    <property type="protein sequence ID" value="MBG3877069.1"/>
    <property type="molecule type" value="Genomic_DNA"/>
</dbReference>
<name>A0ABS0J3S5_9BACT</name>
<dbReference type="EC" id="2.7.7.38" evidence="4"/>
<evidence type="ECO:0000256" key="4">
    <source>
        <dbReference type="HAMAP-Rule" id="MF_00057"/>
    </source>
</evidence>
<dbReference type="PANTHER" id="PTHR42866:SF2">
    <property type="entry name" value="3-DEOXY-MANNO-OCTULOSONATE CYTIDYLYLTRANSFERASE, MITOCHONDRIAL"/>
    <property type="match status" value="1"/>
</dbReference>
<sequence>MTAFPTCYGIIPARYASSRFPGKPLADIAGMPMFWHVYQRAARCPELCKVVLATDDERIAQAAQRLDVPFVMTRPDHESGTDRVYEAACLLGRDLESSGAAGLPDDAVVVNIQGDEPALDPRMLSQLVAPFAAAGDGARVRVATLAMVIDAAEAASPDRVKVVTAANGDALYFSRAAIPFARDGGAPAGDAATGPDHSGPEYLGHVGLYAFRLEALRAFTQLAPSFLERREKLEQLRLLENGIPIRVVRTTFRTHGVDRPEDIGIIINLLGENEG</sequence>
<dbReference type="NCBIfam" id="NF003952">
    <property type="entry name" value="PRK05450.1-5"/>
    <property type="match status" value="1"/>
</dbReference>
<dbReference type="InterPro" id="IPR029044">
    <property type="entry name" value="Nucleotide-diphossugar_trans"/>
</dbReference>
<dbReference type="Gene3D" id="3.90.550.10">
    <property type="entry name" value="Spore Coat Polysaccharide Biosynthesis Protein SpsA, Chain A"/>
    <property type="match status" value="1"/>
</dbReference>
<dbReference type="InterPro" id="IPR003329">
    <property type="entry name" value="Cytidylyl_trans"/>
</dbReference>
<comment type="subcellular location">
    <subcellularLocation>
        <location evidence="4">Cytoplasm</location>
    </subcellularLocation>
</comment>
<gene>
    <name evidence="4 5" type="primary">kdsB</name>
    <name evidence="5" type="ORF">FVW20_08610</name>
</gene>
<comment type="pathway">
    <text evidence="4">Nucleotide-sugar biosynthesis; CMP-3-deoxy-D-manno-octulosonate biosynthesis; CMP-3-deoxy-D-manno-octulosonate from 3-deoxy-D-manno-octulosonate and CTP: step 1/1.</text>
</comment>
<comment type="catalytic activity">
    <reaction evidence="4">
        <text>3-deoxy-alpha-D-manno-oct-2-ulosonate + CTP = CMP-3-deoxy-beta-D-manno-octulosonate + diphosphate</text>
        <dbReference type="Rhea" id="RHEA:23448"/>
        <dbReference type="ChEBI" id="CHEBI:33019"/>
        <dbReference type="ChEBI" id="CHEBI:37563"/>
        <dbReference type="ChEBI" id="CHEBI:85986"/>
        <dbReference type="ChEBI" id="CHEBI:85987"/>
        <dbReference type="EC" id="2.7.7.38"/>
    </reaction>
</comment>
<dbReference type="Proteomes" id="UP001194469">
    <property type="component" value="Unassembled WGS sequence"/>
</dbReference>
<keyword evidence="6" id="KW-1185">Reference proteome</keyword>
<evidence type="ECO:0000256" key="3">
    <source>
        <dbReference type="ARBA" id="ARBA00022985"/>
    </source>
</evidence>
<accession>A0ABS0J3S5</accession>
<dbReference type="InterPro" id="IPR004528">
    <property type="entry name" value="KdsB"/>
</dbReference>
<dbReference type="SUPFAM" id="SSF53448">
    <property type="entry name" value="Nucleotide-diphospho-sugar transferases"/>
    <property type="match status" value="1"/>
</dbReference>
<evidence type="ECO:0000256" key="2">
    <source>
        <dbReference type="ARBA" id="ARBA00022695"/>
    </source>
</evidence>
<organism evidence="5 6">
    <name type="scientific">Nitratidesulfovibrio oxamicus</name>
    <dbReference type="NCBI Taxonomy" id="32016"/>
    <lineage>
        <taxon>Bacteria</taxon>
        <taxon>Pseudomonadati</taxon>
        <taxon>Thermodesulfobacteriota</taxon>
        <taxon>Desulfovibrionia</taxon>
        <taxon>Desulfovibrionales</taxon>
        <taxon>Desulfovibrionaceae</taxon>
        <taxon>Nitratidesulfovibrio</taxon>
    </lineage>
</organism>
<dbReference type="GO" id="GO:0008690">
    <property type="term" value="F:3-deoxy-manno-octulosonate cytidylyltransferase activity"/>
    <property type="evidence" value="ECO:0007669"/>
    <property type="project" value="UniProtKB-EC"/>
</dbReference>
<dbReference type="RefSeq" id="WP_196609103.1">
    <property type="nucleotide sequence ID" value="NZ_VRYY01000220.1"/>
</dbReference>
<keyword evidence="1 4" id="KW-0808">Transferase</keyword>
<keyword evidence="4" id="KW-0963">Cytoplasm</keyword>
<comment type="caution">
    <text evidence="5">The sequence shown here is derived from an EMBL/GenBank/DDBJ whole genome shotgun (WGS) entry which is preliminary data.</text>
</comment>
<proteinExistence type="inferred from homology"/>
<evidence type="ECO:0000313" key="6">
    <source>
        <dbReference type="Proteomes" id="UP001194469"/>
    </source>
</evidence>
<dbReference type="HAMAP" id="MF_00057">
    <property type="entry name" value="KdsB"/>
    <property type="match status" value="1"/>
</dbReference>
<dbReference type="Pfam" id="PF02348">
    <property type="entry name" value="CTP_transf_3"/>
    <property type="match status" value="1"/>
</dbReference>
<comment type="function">
    <text evidence="4">Activates KDO (a required 8-carbon sugar) for incorporation into bacterial lipopolysaccharide in Gram-negative bacteria.</text>
</comment>
<dbReference type="CDD" id="cd02517">
    <property type="entry name" value="CMP-KDO-Synthetase"/>
    <property type="match status" value="1"/>
</dbReference>
<evidence type="ECO:0000313" key="5">
    <source>
        <dbReference type="EMBL" id="MBG3877069.1"/>
    </source>
</evidence>
<dbReference type="NCBIfam" id="TIGR00466">
    <property type="entry name" value="kdsB"/>
    <property type="match status" value="1"/>
</dbReference>
<reference evidence="5 6" key="1">
    <citation type="submission" date="2019-08" db="EMBL/GenBank/DDBJ databases">
        <authorList>
            <person name="Luo N."/>
        </authorList>
    </citation>
    <scope>NUCLEOTIDE SEQUENCE [LARGE SCALE GENOMIC DNA]</scope>
    <source>
        <strain evidence="5 6">NCIMB 9442</strain>
    </source>
</reference>
<comment type="similarity">
    <text evidence="4">Belongs to the KdsB family.</text>
</comment>
<keyword evidence="2 4" id="KW-0548">Nucleotidyltransferase</keyword>